<dbReference type="EMBL" id="SRYG01000017">
    <property type="protein sequence ID" value="TGY65448.1"/>
    <property type="molecule type" value="Genomic_DNA"/>
</dbReference>
<sequence>MNQIKLPAGFRDSILEECTKKNKVKAILNEVFASYGYEEIVTPVLEYYQTYSNAFNTLNDQEMYKFFDRSQDILALRMDMTVPIARAVTTRFQDEMGPFRLHYCANVYKVRPSLAGKQSEATDCGVELIGLDSHSDLEVLTCALDGLQALDLPSHILEIGTVRFFDEACRSARLSEEQRTKLADLIDRKSMVELKDYLQALDLNDTITAFFLRLPLLSGGQDMLDEAYGCAFTPALREIVIELKGLADELTALGYGRHVQFDLGKIAHLDYYTGIIFEGFIEGAGTSVLSGGRYDQLLKVFGNDLPACGFSFKLDALIDHIEAPEKRAKVRLIYGPRQKVEAMQLARDLRREQIVELVPGFTDEIIIKEVEA</sequence>
<organism evidence="1 2">
    <name type="scientific">Dubosiella muris</name>
    <dbReference type="NCBI Taxonomy" id="3038133"/>
    <lineage>
        <taxon>Bacteria</taxon>
        <taxon>Bacillati</taxon>
        <taxon>Bacillota</taxon>
        <taxon>Erysipelotrichia</taxon>
        <taxon>Erysipelotrichales</taxon>
        <taxon>Erysipelotrichaceae</taxon>
        <taxon>Dubosiella</taxon>
    </lineage>
</organism>
<reference evidence="1" key="1">
    <citation type="submission" date="2019-04" db="EMBL/GenBank/DDBJ databases">
        <title>Microbes associate with the intestines of laboratory mice.</title>
        <authorList>
            <person name="Navarre W."/>
            <person name="Wong E."/>
            <person name="Huang K."/>
            <person name="Tropini C."/>
            <person name="Ng K."/>
            <person name="Yu B."/>
        </authorList>
    </citation>
    <scope>NUCLEOTIDE SEQUENCE</scope>
    <source>
        <strain evidence="1">NM09_H32</strain>
    </source>
</reference>
<proteinExistence type="predicted"/>
<evidence type="ECO:0000313" key="2">
    <source>
        <dbReference type="Proteomes" id="UP000308836"/>
    </source>
</evidence>
<comment type="caution">
    <text evidence="1">The sequence shown here is derived from an EMBL/GenBank/DDBJ whole genome shotgun (WGS) entry which is preliminary data.</text>
</comment>
<dbReference type="Proteomes" id="UP000308836">
    <property type="component" value="Unassembled WGS sequence"/>
</dbReference>
<evidence type="ECO:0000313" key="1">
    <source>
        <dbReference type="EMBL" id="TGY65448.1"/>
    </source>
</evidence>
<keyword evidence="1" id="KW-0808">Transferase</keyword>
<keyword evidence="1" id="KW-0328">Glycosyltransferase</keyword>
<protein>
    <submittedName>
        <fullName evidence="1">ATP phosphoribosyltransferase regulatory subunit</fullName>
    </submittedName>
</protein>
<gene>
    <name evidence="1" type="primary">hisZ</name>
    <name evidence="1" type="ORF">E5336_08500</name>
</gene>
<name>A0AC61R6Z3_9FIRM</name>
<keyword evidence="2" id="KW-1185">Reference proteome</keyword>
<accession>A0AC61R6Z3</accession>